<proteinExistence type="predicted"/>
<evidence type="ECO:0000313" key="1">
    <source>
        <dbReference type="EMBL" id="GJH30157.1"/>
    </source>
</evidence>
<name>A0AA37IJ06_9BURK</name>
<sequence>MLGIGCAIEPIESTEPFRPQGMTRAVRQALDSAGLTMREVAVRLSDLSGKHYKFKEATFAAGRLNRVARDASLDPWHPIEYLSEIGAAILPCLPAPALHARQHSYGVGRVSQCHVGSDAGERAAIVLRYEGCVEEDEL</sequence>
<dbReference type="RefSeq" id="WP_238217851.1">
    <property type="nucleotide sequence ID" value="NZ_BPUS01000032.1"/>
</dbReference>
<dbReference type="AlphaFoldDB" id="A0AA37IJ06"/>
<dbReference type="EMBL" id="BPUS01000032">
    <property type="protein sequence ID" value="GJH30157.1"/>
    <property type="molecule type" value="Genomic_DNA"/>
</dbReference>
<dbReference type="Proteomes" id="UP001055111">
    <property type="component" value="Unassembled WGS sequence"/>
</dbReference>
<comment type="caution">
    <text evidence="1">The sequence shown here is derived from an EMBL/GenBank/DDBJ whole genome shotgun (WGS) entry which is preliminary data.</text>
</comment>
<reference evidence="1" key="1">
    <citation type="submission" date="2022-09" db="EMBL/GenBank/DDBJ databases">
        <title>Isolation and characterization of 3-chlorobenzoate degrading bacteria from soils in Shizuoka.</title>
        <authorList>
            <person name="Ifat A."/>
            <person name="Ogawa N."/>
            <person name="Kimbara K."/>
            <person name="Moriuchi R."/>
            <person name="Dohra H."/>
            <person name="Shintani M."/>
        </authorList>
    </citation>
    <scope>NUCLEOTIDE SEQUENCE</scope>
    <source>
        <strain evidence="1">19CS4-2</strain>
    </source>
</reference>
<gene>
    <name evidence="1" type="ORF">CBA19CS42_36595</name>
</gene>
<evidence type="ECO:0000313" key="2">
    <source>
        <dbReference type="Proteomes" id="UP001055111"/>
    </source>
</evidence>
<protein>
    <submittedName>
        <fullName evidence="1">Uncharacterized protein</fullName>
    </submittedName>
</protein>
<accession>A0AA37IJ06</accession>
<organism evidence="1 2">
    <name type="scientific">Caballeronia novacaledonica</name>
    <dbReference type="NCBI Taxonomy" id="1544861"/>
    <lineage>
        <taxon>Bacteria</taxon>
        <taxon>Pseudomonadati</taxon>
        <taxon>Pseudomonadota</taxon>
        <taxon>Betaproteobacteria</taxon>
        <taxon>Burkholderiales</taxon>
        <taxon>Burkholderiaceae</taxon>
        <taxon>Caballeronia</taxon>
    </lineage>
</organism>